<feature type="transmembrane region" description="Helical" evidence="1">
    <location>
        <begin position="7"/>
        <end position="26"/>
    </location>
</feature>
<evidence type="ECO:0000313" key="2">
    <source>
        <dbReference type="EMBL" id="SEW26783.1"/>
    </source>
</evidence>
<dbReference type="AlphaFoldDB" id="A0A1I0QIP8"/>
<evidence type="ECO:0000256" key="1">
    <source>
        <dbReference type="SAM" id="Phobius"/>
    </source>
</evidence>
<organism evidence="2 3">
    <name type="scientific">[Clostridium] fimetarium</name>
    <dbReference type="NCBI Taxonomy" id="99656"/>
    <lineage>
        <taxon>Bacteria</taxon>
        <taxon>Bacillati</taxon>
        <taxon>Bacillota</taxon>
        <taxon>Clostridia</taxon>
        <taxon>Lachnospirales</taxon>
        <taxon>Lachnospiraceae</taxon>
    </lineage>
</organism>
<dbReference type="EMBL" id="FOJI01000008">
    <property type="protein sequence ID" value="SEW26783.1"/>
    <property type="molecule type" value="Genomic_DNA"/>
</dbReference>
<evidence type="ECO:0000313" key="3">
    <source>
        <dbReference type="Proteomes" id="UP000199701"/>
    </source>
</evidence>
<dbReference type="Proteomes" id="UP000199701">
    <property type="component" value="Unassembled WGS sequence"/>
</dbReference>
<name>A0A1I0QIP8_9FIRM</name>
<gene>
    <name evidence="2" type="ORF">SAMN05421659_10846</name>
</gene>
<keyword evidence="3" id="KW-1185">Reference proteome</keyword>
<reference evidence="2 3" key="1">
    <citation type="submission" date="2016-10" db="EMBL/GenBank/DDBJ databases">
        <authorList>
            <person name="de Groot N.N."/>
        </authorList>
    </citation>
    <scope>NUCLEOTIDE SEQUENCE [LARGE SCALE GENOMIC DNA]</scope>
    <source>
        <strain evidence="2 3">DSM 9179</strain>
    </source>
</reference>
<dbReference type="RefSeq" id="WP_092453983.1">
    <property type="nucleotide sequence ID" value="NZ_FOJI01000008.1"/>
</dbReference>
<keyword evidence="1" id="KW-0472">Membrane</keyword>
<keyword evidence="1" id="KW-0812">Transmembrane</keyword>
<dbReference type="STRING" id="99656.SAMN05421659_10846"/>
<proteinExistence type="predicted"/>
<protein>
    <submittedName>
        <fullName evidence="2">Uncharacterized protein</fullName>
    </submittedName>
</protein>
<keyword evidence="1" id="KW-1133">Transmembrane helix</keyword>
<sequence>MTEKRKIILIILFAFIIIGIGLSIMIQTPIGQKYFFKGNRITVDLKVFVDDKELSLDQLVATCTFEKKDCDITSDNGTFHTAGGNYGLYKFTVTIPKERLDEYGKDILLKLNYLNANNWYISNSDCVIYLKTDNNTLTGKTEVTVKYNDNTSQNYIKDVKSLDNSIDINWGL</sequence>
<accession>A0A1I0QIP8</accession>